<dbReference type="PANTHER" id="PTHR31683">
    <property type="entry name" value="PECTATE LYASE 18-RELATED"/>
    <property type="match status" value="1"/>
</dbReference>
<evidence type="ECO:0000313" key="5">
    <source>
        <dbReference type="EMBL" id="PPU88082.1"/>
    </source>
</evidence>
<dbReference type="InterPro" id="IPR002022">
    <property type="entry name" value="Pec_lyase"/>
</dbReference>
<feature type="chain" id="PRO_5015512098" evidence="3">
    <location>
        <begin position="23"/>
        <end position="377"/>
    </location>
</feature>
<dbReference type="SMART" id="SM00656">
    <property type="entry name" value="Amb_all"/>
    <property type="match status" value="1"/>
</dbReference>
<dbReference type="InterPro" id="IPR012334">
    <property type="entry name" value="Pectin_lyas_fold"/>
</dbReference>
<feature type="domain" description="Pectate lyase" evidence="4">
    <location>
        <begin position="33"/>
        <end position="315"/>
    </location>
</feature>
<comment type="similarity">
    <text evidence="2">Belongs to the polysaccharide lyase 1 family.</text>
</comment>
<dbReference type="Pfam" id="PF00544">
    <property type="entry name" value="Pectate_lyase_4"/>
    <property type="match status" value="1"/>
</dbReference>
<dbReference type="InterPro" id="IPR011050">
    <property type="entry name" value="Pectin_lyase_fold/virulence"/>
</dbReference>
<keyword evidence="2" id="KW-0964">Secreted</keyword>
<evidence type="ECO:0000259" key="4">
    <source>
        <dbReference type="SMART" id="SM00656"/>
    </source>
</evidence>
<comment type="subcellular location">
    <subcellularLocation>
        <location evidence="2">Secreted</location>
    </subcellularLocation>
</comment>
<organism evidence="5 6">
    <name type="scientific">Xanthomonas populi</name>
    <dbReference type="NCBI Taxonomy" id="53414"/>
    <lineage>
        <taxon>Bacteria</taxon>
        <taxon>Pseudomonadati</taxon>
        <taxon>Pseudomonadota</taxon>
        <taxon>Gammaproteobacteria</taxon>
        <taxon>Lysobacterales</taxon>
        <taxon>Lysobacteraceae</taxon>
        <taxon>Xanthomonas</taxon>
    </lineage>
</organism>
<reference evidence="6" key="1">
    <citation type="submission" date="2016-08" db="EMBL/GenBank/DDBJ databases">
        <authorList>
            <person name="Merda D."/>
            <person name="Briand M."/>
            <person name="Taghouti G."/>
            <person name="Carrere S."/>
            <person name="Gouzy J."/>
            <person name="Portier P."/>
            <person name="Jacques M.-A."/>
            <person name="Fischer-Le Saux M."/>
        </authorList>
    </citation>
    <scope>NUCLEOTIDE SEQUENCE [LARGE SCALE GENOMIC DNA]</scope>
    <source>
        <strain evidence="6">CFBP1817</strain>
    </source>
</reference>
<gene>
    <name evidence="5" type="ORF">XpopCFBP1817_17800</name>
</gene>
<dbReference type="GO" id="GO:0000272">
    <property type="term" value="P:polysaccharide catabolic process"/>
    <property type="evidence" value="ECO:0007669"/>
    <property type="project" value="UniProtKB-KW"/>
</dbReference>
<protein>
    <submittedName>
        <fullName evidence="5">Pectate lyase</fullName>
    </submittedName>
</protein>
<dbReference type="GO" id="GO:0005576">
    <property type="term" value="C:extracellular region"/>
    <property type="evidence" value="ECO:0007669"/>
    <property type="project" value="UniProtKB-SubCell"/>
</dbReference>
<dbReference type="RefSeq" id="WP_128418176.1">
    <property type="nucleotide sequence ID" value="NZ_MDEJ01000158.1"/>
</dbReference>
<dbReference type="GO" id="GO:0030570">
    <property type="term" value="F:pectate lyase activity"/>
    <property type="evidence" value="ECO:0007669"/>
    <property type="project" value="InterPro"/>
</dbReference>
<accession>A0A2S7ED31</accession>
<evidence type="ECO:0000256" key="2">
    <source>
        <dbReference type="RuleBase" id="RU361173"/>
    </source>
</evidence>
<comment type="caution">
    <text evidence="5">The sequence shown here is derived from an EMBL/GenBank/DDBJ whole genome shotgun (WGS) entry which is preliminary data.</text>
</comment>
<proteinExistence type="inferred from homology"/>
<keyword evidence="1 2" id="KW-0456">Lyase</keyword>
<name>A0A2S7ED31_9XANT</name>
<evidence type="ECO:0000256" key="3">
    <source>
        <dbReference type="SAM" id="SignalP"/>
    </source>
</evidence>
<dbReference type="EMBL" id="MDEJ01000158">
    <property type="protein sequence ID" value="PPU88082.1"/>
    <property type="molecule type" value="Genomic_DNA"/>
</dbReference>
<dbReference type="AlphaFoldDB" id="A0A2S7ED31"/>
<dbReference type="PANTHER" id="PTHR31683:SF18">
    <property type="entry name" value="PECTATE LYASE 21-RELATED"/>
    <property type="match status" value="1"/>
</dbReference>
<dbReference type="Proteomes" id="UP000239939">
    <property type="component" value="Unassembled WGS sequence"/>
</dbReference>
<evidence type="ECO:0000256" key="1">
    <source>
        <dbReference type="ARBA" id="ARBA00023239"/>
    </source>
</evidence>
<keyword evidence="3" id="KW-0732">Signal</keyword>
<keyword evidence="2" id="KW-0119">Carbohydrate metabolism</keyword>
<keyword evidence="2" id="KW-0624">Polysaccharide degradation</keyword>
<dbReference type="OrthoDB" id="9804661at2"/>
<sequence>MHFSTNSLFLAIFIAQAGIAKAGTGGFSSASVSSETAITVTTLPELQTAFNAKNHHIIIGGKIYGGPNLTTLNFSSTDWNNITIEGAAGGGAVLQNIQLKFSGEKLPTGVNIQNVVIRNISFFGNIGDLQALPDQVKGTSNNIGINYVGVSLRRISNAWIDHCDFYDMSDDLSSISMSSDYITLSYNHFYFSNIWVNMNPDPVWNWVDNNHHDLASERLAILVGYNKGDSYAYGDKKLHVTLHHNWFGPNLAGRPLLRGWVHLYNNYFDNSTIPSGTRTAVDGRSYGKQQYNALQVGSGSIVVSESNYFYKTNNSNQIRLELPGDTYIFYEKKNVYEATTGNSASGLPFNNAPVKYIYKPDDATRIPGIVRSSAGPH</sequence>
<evidence type="ECO:0000313" key="6">
    <source>
        <dbReference type="Proteomes" id="UP000239939"/>
    </source>
</evidence>
<keyword evidence="6" id="KW-1185">Reference proteome</keyword>
<dbReference type="SUPFAM" id="SSF51126">
    <property type="entry name" value="Pectin lyase-like"/>
    <property type="match status" value="1"/>
</dbReference>
<dbReference type="InterPro" id="IPR045032">
    <property type="entry name" value="PEL"/>
</dbReference>
<feature type="signal peptide" evidence="3">
    <location>
        <begin position="1"/>
        <end position="22"/>
    </location>
</feature>
<dbReference type="Gene3D" id="2.160.20.10">
    <property type="entry name" value="Single-stranded right-handed beta-helix, Pectin lyase-like"/>
    <property type="match status" value="1"/>
</dbReference>